<comment type="caution">
    <text evidence="4">The sequence shown here is derived from an EMBL/GenBank/DDBJ whole genome shotgun (WGS) entry which is preliminary data.</text>
</comment>
<protein>
    <submittedName>
        <fullName evidence="4">Tail fiber assembly protein</fullName>
    </submittedName>
</protein>
<evidence type="ECO:0000256" key="1">
    <source>
        <dbReference type="ARBA" id="ARBA00006407"/>
    </source>
</evidence>
<dbReference type="PANTHER" id="PTHR12184:SF1">
    <property type="entry name" value="UBIQUINOL-CYTOCHROME-C REDUCTASE COMPLEX ASSEMBLY FACTOR 1"/>
    <property type="match status" value="1"/>
</dbReference>
<comment type="similarity">
    <text evidence="1">Belongs to the CBP3 family.</text>
</comment>
<comment type="similarity">
    <text evidence="2">Belongs to the UPF0174 family.</text>
</comment>
<dbReference type="InterPro" id="IPR007129">
    <property type="entry name" value="Ubiqinol_cyt_c_chaperone_CPB3"/>
</dbReference>
<accession>A0ABR4TI96</accession>
<name>A0ABR4TI96_9PROT</name>
<evidence type="ECO:0000313" key="5">
    <source>
        <dbReference type="Proteomes" id="UP000027463"/>
    </source>
</evidence>
<dbReference type="Proteomes" id="UP000027463">
    <property type="component" value="Unassembled WGS sequence"/>
</dbReference>
<reference evidence="4 5" key="1">
    <citation type="submission" date="2013-07" db="EMBL/GenBank/DDBJ databases">
        <title>Thalassospira permensis NBRC 106175 Genome Sequencing.</title>
        <authorList>
            <person name="Lai Q."/>
            <person name="Shao Z."/>
        </authorList>
    </citation>
    <scope>NUCLEOTIDE SEQUENCE [LARGE SCALE GENOMIC DNA]</scope>
    <source>
        <strain evidence="4 5">NBRC 106175</strain>
    </source>
</reference>
<dbReference type="PANTHER" id="PTHR12184">
    <property type="entry name" value="UBIQUINOL-CYTOCHROME C REDUCTASE COMPLEX ASSEMBLY FACTOR 1 FAMILY MEMBER"/>
    <property type="match status" value="1"/>
</dbReference>
<dbReference type="InterPro" id="IPR021150">
    <property type="entry name" value="Ubiq_cyt_c_chap"/>
</dbReference>
<evidence type="ECO:0000313" key="4">
    <source>
        <dbReference type="EMBL" id="KEO50705.1"/>
    </source>
</evidence>
<sequence length="238" mass="26810">MELTKAISQLKSLRNCLEFQRWAHDIAGQCWGDAAPGNLRHSACHGWNVNEGVLLLFGWLKKKDRKQSAAFALYTGMVGQARKPEFYTRLGVADTMEGRFDLILVHAFVLFRRLKKDNESRELAQEIFDVMFSDLDQNMREMGIGDVGILKRIRKMSESYHGRIVAYEEGVQSGAIELAAALNRNLYADNEASDTQLMAMVGYINDALAHLDRQKTEELHNGVIHFPAVPEVAVAPTE</sequence>
<dbReference type="EMBL" id="AUNC01000071">
    <property type="protein sequence ID" value="KEO50705.1"/>
    <property type="molecule type" value="Genomic_DNA"/>
</dbReference>
<evidence type="ECO:0000259" key="3">
    <source>
        <dbReference type="Pfam" id="PF03981"/>
    </source>
</evidence>
<feature type="domain" description="Ubiquinol-cytochrome c chaperone" evidence="3">
    <location>
        <begin position="89"/>
        <end position="226"/>
    </location>
</feature>
<proteinExistence type="inferred from homology"/>
<keyword evidence="5" id="KW-1185">Reference proteome</keyword>
<dbReference type="Pfam" id="PF03981">
    <property type="entry name" value="Ubiq_cyt_C_chap"/>
    <property type="match status" value="1"/>
</dbReference>
<gene>
    <name evidence="4" type="ORF">SMB34_10215</name>
</gene>
<organism evidence="4 5">
    <name type="scientific">Thalassospira permensis NBRC 106175</name>
    <dbReference type="NCBI Taxonomy" id="1353532"/>
    <lineage>
        <taxon>Bacteria</taxon>
        <taxon>Pseudomonadati</taxon>
        <taxon>Pseudomonadota</taxon>
        <taxon>Alphaproteobacteria</taxon>
        <taxon>Rhodospirillales</taxon>
        <taxon>Thalassospiraceae</taxon>
        <taxon>Thalassospira</taxon>
    </lineage>
</organism>
<evidence type="ECO:0000256" key="2">
    <source>
        <dbReference type="ARBA" id="ARBA00006436"/>
    </source>
</evidence>